<evidence type="ECO:0000313" key="3">
    <source>
        <dbReference type="Proteomes" id="UP000011682"/>
    </source>
</evidence>
<feature type="region of interest" description="Disordered" evidence="1">
    <location>
        <begin position="1"/>
        <end position="20"/>
    </location>
</feature>
<evidence type="ECO:0000313" key="2">
    <source>
        <dbReference type="EMBL" id="EPX57782.1"/>
    </source>
</evidence>
<proteinExistence type="predicted"/>
<comment type="caution">
    <text evidence="2">The sequence shown here is derived from an EMBL/GenBank/DDBJ whole genome shotgun (WGS) entry which is preliminary data.</text>
</comment>
<feature type="compositionally biased region" description="Polar residues" evidence="1">
    <location>
        <begin position="1"/>
        <end position="17"/>
    </location>
</feature>
<dbReference type="RefSeq" id="WP_002632541.1">
    <property type="nucleotide sequence ID" value="NZ_ANAH02000031.1"/>
</dbReference>
<dbReference type="EMBL" id="ANAH02000031">
    <property type="protein sequence ID" value="EPX57782.1"/>
    <property type="molecule type" value="Genomic_DNA"/>
</dbReference>
<name>S9P6D2_CYSF2</name>
<protein>
    <recommendedName>
        <fullName evidence="4">SnoaL-like domain-containing protein</fullName>
    </recommendedName>
</protein>
<organism evidence="2 3">
    <name type="scientific">Cystobacter fuscus (strain ATCC 25194 / DSM 2262 / NBRC 100088 / M29)</name>
    <dbReference type="NCBI Taxonomy" id="1242864"/>
    <lineage>
        <taxon>Bacteria</taxon>
        <taxon>Pseudomonadati</taxon>
        <taxon>Myxococcota</taxon>
        <taxon>Myxococcia</taxon>
        <taxon>Myxococcales</taxon>
        <taxon>Cystobacterineae</taxon>
        <taxon>Archangiaceae</taxon>
        <taxon>Cystobacter</taxon>
    </lineage>
</organism>
<dbReference type="eggNOG" id="ENOG5031DA1">
    <property type="taxonomic scope" value="Bacteria"/>
</dbReference>
<dbReference type="Proteomes" id="UP000011682">
    <property type="component" value="Unassembled WGS sequence"/>
</dbReference>
<reference evidence="2" key="1">
    <citation type="submission" date="2013-05" db="EMBL/GenBank/DDBJ databases">
        <title>Genome assembly of Cystobacter fuscus DSM 2262.</title>
        <authorList>
            <person name="Sharma G."/>
            <person name="Khatri I."/>
            <person name="Kaur C."/>
            <person name="Mayilraj S."/>
            <person name="Subramanian S."/>
        </authorList>
    </citation>
    <scope>NUCLEOTIDE SEQUENCE [LARGE SCALE GENOMIC DNA]</scope>
    <source>
        <strain evidence="2">DSM 2262</strain>
    </source>
</reference>
<evidence type="ECO:0000256" key="1">
    <source>
        <dbReference type="SAM" id="MobiDB-lite"/>
    </source>
</evidence>
<sequence>MKTTASTSGREQGQSKSGGERELILKLEERFRHFTHLLYDTRIPEHVLDEELAPYLAEDIRFIDPWQTGAGRETYRRGAAGFHCMFRFDFDILQLNVQLEPGHEKGRVLVDGTMNLRQFDWLYVYPLRTFLAYDFSLERPFTGGEPHPLIHRHEEMWSLGDMIEAVPGVGWVYKTLFRPGFSYGFLAASALCRRNKQRSAV</sequence>
<accession>S9P6D2</accession>
<evidence type="ECO:0008006" key="4">
    <source>
        <dbReference type="Google" id="ProtNLM"/>
    </source>
</evidence>
<gene>
    <name evidence="2" type="ORF">D187_004661</name>
</gene>
<keyword evidence="3" id="KW-1185">Reference proteome</keyword>
<dbReference type="OrthoDB" id="5521331at2"/>
<dbReference type="AlphaFoldDB" id="S9P6D2"/>